<gene>
    <name evidence="1" type="ORF">DOTSEDRAFT_37214</name>
</gene>
<dbReference type="AlphaFoldDB" id="N1PK25"/>
<sequence>MALTHGSSQRSGWIMTLQGSHHRGTCGRHETGFEVINIETSNDKAVDKAIEVATESMPSVRTCYLLEMLAEMRLNIYCRSFEGLCIDGDSYILDTIITDPGILETRKLLRAEAMESYIKSTFNAVIDLRQKHIELKKESI</sequence>
<dbReference type="Proteomes" id="UP000016933">
    <property type="component" value="Unassembled WGS sequence"/>
</dbReference>
<reference evidence="2" key="1">
    <citation type="journal article" date="2012" name="PLoS Genet.">
        <title>The genomes of the fungal plant pathogens Cladosporium fulvum and Dothistroma septosporum reveal adaptation to different hosts and lifestyles but also signatures of common ancestry.</title>
        <authorList>
            <person name="de Wit P.J.G.M."/>
            <person name="van der Burgt A."/>
            <person name="Oekmen B."/>
            <person name="Stergiopoulos I."/>
            <person name="Abd-Elsalam K.A."/>
            <person name="Aerts A.L."/>
            <person name="Bahkali A.H."/>
            <person name="Beenen H.G."/>
            <person name="Chettri P."/>
            <person name="Cox M.P."/>
            <person name="Datema E."/>
            <person name="de Vries R.P."/>
            <person name="Dhillon B."/>
            <person name="Ganley A.R."/>
            <person name="Griffiths S.A."/>
            <person name="Guo Y."/>
            <person name="Hamelin R.C."/>
            <person name="Henrissat B."/>
            <person name="Kabir M.S."/>
            <person name="Jashni M.K."/>
            <person name="Kema G."/>
            <person name="Klaubauf S."/>
            <person name="Lapidus A."/>
            <person name="Levasseur A."/>
            <person name="Lindquist E."/>
            <person name="Mehrabi R."/>
            <person name="Ohm R.A."/>
            <person name="Owen T.J."/>
            <person name="Salamov A."/>
            <person name="Schwelm A."/>
            <person name="Schijlen E."/>
            <person name="Sun H."/>
            <person name="van den Burg H.A."/>
            <person name="van Ham R.C.H.J."/>
            <person name="Zhang S."/>
            <person name="Goodwin S.B."/>
            <person name="Grigoriev I.V."/>
            <person name="Collemare J."/>
            <person name="Bradshaw R.E."/>
        </authorList>
    </citation>
    <scope>NUCLEOTIDE SEQUENCE [LARGE SCALE GENOMIC DNA]</scope>
    <source>
        <strain evidence="2">NZE10 / CBS 128990</strain>
    </source>
</reference>
<accession>N1PK25</accession>
<name>N1PK25_DOTSN</name>
<reference evidence="1 2" key="2">
    <citation type="journal article" date="2012" name="PLoS Pathog.">
        <title>Diverse lifestyles and strategies of plant pathogenesis encoded in the genomes of eighteen Dothideomycetes fungi.</title>
        <authorList>
            <person name="Ohm R.A."/>
            <person name="Feau N."/>
            <person name="Henrissat B."/>
            <person name="Schoch C.L."/>
            <person name="Horwitz B.A."/>
            <person name="Barry K.W."/>
            <person name="Condon B.J."/>
            <person name="Copeland A.C."/>
            <person name="Dhillon B."/>
            <person name="Glaser F."/>
            <person name="Hesse C.N."/>
            <person name="Kosti I."/>
            <person name="LaButti K."/>
            <person name="Lindquist E.A."/>
            <person name="Lucas S."/>
            <person name="Salamov A.A."/>
            <person name="Bradshaw R.E."/>
            <person name="Ciuffetti L."/>
            <person name="Hamelin R.C."/>
            <person name="Kema G.H.J."/>
            <person name="Lawrence C."/>
            <person name="Scott J.A."/>
            <person name="Spatafora J.W."/>
            <person name="Turgeon B.G."/>
            <person name="de Wit P.J.G.M."/>
            <person name="Zhong S."/>
            <person name="Goodwin S.B."/>
            <person name="Grigoriev I.V."/>
        </authorList>
    </citation>
    <scope>NUCLEOTIDE SEQUENCE [LARGE SCALE GENOMIC DNA]</scope>
    <source>
        <strain evidence="2">NZE10 / CBS 128990</strain>
    </source>
</reference>
<dbReference type="EMBL" id="KB446542">
    <property type="protein sequence ID" value="EME41915.1"/>
    <property type="molecule type" value="Genomic_DNA"/>
</dbReference>
<evidence type="ECO:0000313" key="2">
    <source>
        <dbReference type="Proteomes" id="UP000016933"/>
    </source>
</evidence>
<proteinExistence type="predicted"/>
<evidence type="ECO:0000313" key="1">
    <source>
        <dbReference type="EMBL" id="EME41915.1"/>
    </source>
</evidence>
<dbReference type="HOGENOM" id="CLU_1835135_0_0_1"/>
<protein>
    <submittedName>
        <fullName evidence="1">Uncharacterized protein</fullName>
    </submittedName>
</protein>
<organism evidence="1 2">
    <name type="scientific">Dothistroma septosporum (strain NZE10 / CBS 128990)</name>
    <name type="common">Red band needle blight fungus</name>
    <name type="synonym">Mycosphaerella pini</name>
    <dbReference type="NCBI Taxonomy" id="675120"/>
    <lineage>
        <taxon>Eukaryota</taxon>
        <taxon>Fungi</taxon>
        <taxon>Dikarya</taxon>
        <taxon>Ascomycota</taxon>
        <taxon>Pezizomycotina</taxon>
        <taxon>Dothideomycetes</taxon>
        <taxon>Dothideomycetidae</taxon>
        <taxon>Mycosphaerellales</taxon>
        <taxon>Mycosphaerellaceae</taxon>
        <taxon>Dothistroma</taxon>
    </lineage>
</organism>
<keyword evidence="2" id="KW-1185">Reference proteome</keyword>